<proteinExistence type="predicted"/>
<dbReference type="Pfam" id="PF04014">
    <property type="entry name" value="MazE_antitoxin"/>
    <property type="match status" value="1"/>
</dbReference>
<dbReference type="PANTHER" id="PTHR34860:SF6">
    <property type="entry name" value="REPRESSOR-LIKE PROTEIN SSO7C3"/>
    <property type="match status" value="1"/>
</dbReference>
<evidence type="ECO:0000259" key="1">
    <source>
        <dbReference type="PROSITE" id="PS51740"/>
    </source>
</evidence>
<dbReference type="InterPro" id="IPR052975">
    <property type="entry name" value="Repressor-like_regulatory"/>
</dbReference>
<gene>
    <name evidence="2" type="ORF">PABY_06210</name>
</gene>
<dbReference type="Proteomes" id="UP001341135">
    <property type="component" value="Chromosome"/>
</dbReference>
<reference evidence="2 3" key="1">
    <citation type="submission" date="2023-09" db="EMBL/GenBank/DDBJ databases">
        <title>Pyrofollis japonicus gen. nov. sp. nov., a novel member of the family Pyrodictiaceae isolated from the Iheya North hydrothermal field.</title>
        <authorList>
            <person name="Miyazaki U."/>
            <person name="Sanari M."/>
            <person name="Tame A."/>
            <person name="Kitajima M."/>
            <person name="Okamoto A."/>
            <person name="Sawayama S."/>
            <person name="Miyazaki J."/>
            <person name="Takai K."/>
            <person name="Nakagawa S."/>
        </authorList>
    </citation>
    <scope>NUCLEOTIDE SEQUENCE [LARGE SCALE GENOMIC DNA]</scope>
    <source>
        <strain evidence="2 3">AV2</strain>
    </source>
</reference>
<accession>A0ABM8IU16</accession>
<dbReference type="PANTHER" id="PTHR34860">
    <property type="entry name" value="REPRESSOR-LIKE PROTEIN SSO7C3"/>
    <property type="match status" value="1"/>
</dbReference>
<dbReference type="GeneID" id="89288651"/>
<feature type="domain" description="SpoVT-AbrB" evidence="1">
    <location>
        <begin position="2"/>
        <end position="49"/>
    </location>
</feature>
<name>A0ABM8IU16_9CREN</name>
<protein>
    <recommendedName>
        <fullName evidence="1">SpoVT-AbrB domain-containing protein</fullName>
    </recommendedName>
</protein>
<dbReference type="EMBL" id="AP028907">
    <property type="protein sequence ID" value="BES81054.1"/>
    <property type="molecule type" value="Genomic_DNA"/>
</dbReference>
<dbReference type="InterPro" id="IPR037914">
    <property type="entry name" value="SpoVT-AbrB_sf"/>
</dbReference>
<dbReference type="SMART" id="SM00966">
    <property type="entry name" value="SpoVT_AbrB"/>
    <property type="match status" value="1"/>
</dbReference>
<keyword evidence="3" id="KW-1185">Reference proteome</keyword>
<evidence type="ECO:0000313" key="3">
    <source>
        <dbReference type="Proteomes" id="UP001341135"/>
    </source>
</evidence>
<dbReference type="InterPro" id="IPR007159">
    <property type="entry name" value="SpoVT-AbrB_dom"/>
</dbReference>
<dbReference type="Gene3D" id="2.10.260.10">
    <property type="match status" value="1"/>
</dbReference>
<organism evidence="2 3">
    <name type="scientific">Pyrodictium abyssi</name>
    <dbReference type="NCBI Taxonomy" id="54256"/>
    <lineage>
        <taxon>Archaea</taxon>
        <taxon>Thermoproteota</taxon>
        <taxon>Thermoprotei</taxon>
        <taxon>Desulfurococcales</taxon>
        <taxon>Pyrodictiaceae</taxon>
        <taxon>Pyrodictium</taxon>
    </lineage>
</organism>
<dbReference type="NCBIfam" id="TIGR01439">
    <property type="entry name" value="lp_hng_hel_AbrB"/>
    <property type="match status" value="1"/>
</dbReference>
<dbReference type="SUPFAM" id="SSF89447">
    <property type="entry name" value="AbrB/MazE/MraZ-like"/>
    <property type="match status" value="1"/>
</dbReference>
<evidence type="ECO:0000313" key="2">
    <source>
        <dbReference type="EMBL" id="BES81054.1"/>
    </source>
</evidence>
<sequence length="79" mass="9001">MGEVVKVTRNYQVTIPAAVRAKANIREGDLVEVLYDEDEGVIKIIPIRRKRLTIRLGRRITVEEIEEAIEELLDEATSP</sequence>
<dbReference type="RefSeq" id="WP_420917887.1">
    <property type="nucleotide sequence ID" value="NZ_AP028907.1"/>
</dbReference>
<dbReference type="PROSITE" id="PS51740">
    <property type="entry name" value="SPOVT_ABRB"/>
    <property type="match status" value="1"/>
</dbReference>